<reference evidence="2 3" key="1">
    <citation type="journal article" date="2019" name="ISME J.">
        <title>Insights into ecological role of a new deltaproteobacterial order Candidatus Acidulodesulfobacterales by metagenomics and metatranscriptomics.</title>
        <authorList>
            <person name="Tan S."/>
            <person name="Liu J."/>
            <person name="Fang Y."/>
            <person name="Hedlund B.P."/>
            <person name="Lian Z.H."/>
            <person name="Huang L.Y."/>
            <person name="Li J.T."/>
            <person name="Huang L.N."/>
            <person name="Li W.J."/>
            <person name="Jiang H.C."/>
            <person name="Dong H.L."/>
            <person name="Shu W.S."/>
        </authorList>
    </citation>
    <scope>NUCLEOTIDE SEQUENCE [LARGE SCALE GENOMIC DNA]</scope>
    <source>
        <strain evidence="2">AP2</strain>
    </source>
</reference>
<organism evidence="2 3">
    <name type="scientific">Acididesulfobacter guangdongensis</name>
    <dbReference type="NCBI Taxonomy" id="2597225"/>
    <lineage>
        <taxon>Bacteria</taxon>
        <taxon>Deltaproteobacteria</taxon>
        <taxon>Candidatus Acidulodesulfobacterales</taxon>
        <taxon>Candidatus Acididesulfobacter</taxon>
    </lineage>
</organism>
<dbReference type="Proteomes" id="UP000316562">
    <property type="component" value="Unassembled WGS sequence"/>
</dbReference>
<evidence type="ECO:0000313" key="3">
    <source>
        <dbReference type="Proteomes" id="UP000316562"/>
    </source>
</evidence>
<evidence type="ECO:0000313" key="2">
    <source>
        <dbReference type="EMBL" id="RZD17059.1"/>
    </source>
</evidence>
<dbReference type="PANTHER" id="PTHR39465">
    <property type="entry name" value="DNA LIGASE D, 3'-PHOSPHOESTERASE DOMAIN"/>
    <property type="match status" value="1"/>
</dbReference>
<protein>
    <recommendedName>
        <fullName evidence="1">DNA ligase D 3'-phosphoesterase domain-containing protein</fullName>
    </recommendedName>
</protein>
<comment type="caution">
    <text evidence="2">The sequence shown here is derived from an EMBL/GenBank/DDBJ whole genome shotgun (WGS) entry which is preliminary data.</text>
</comment>
<gene>
    <name evidence="2" type="ORF">EVJ46_02170</name>
</gene>
<accession>A0A519BII3</accession>
<dbReference type="Pfam" id="PF13298">
    <property type="entry name" value="LigD_N"/>
    <property type="match status" value="1"/>
</dbReference>
<sequence length="122" mass="14067">MDKIFVIHEHHASHLHWDLRFEENNVLVSFALPKEPPVNKGIKHLAIKVADHPLEYADFEGIIPEGNYGAGMVKIWDKGTYNLLKKDNGKYILDFKGKKITGEYTLLKFAKAGDNQWLFFKN</sequence>
<dbReference type="AlphaFoldDB" id="A0A519BII3"/>
<feature type="domain" description="DNA ligase D 3'-phosphoesterase" evidence="1">
    <location>
        <begin position="8"/>
        <end position="108"/>
    </location>
</feature>
<dbReference type="NCBIfam" id="TIGR02777">
    <property type="entry name" value="LigD_PE_dom"/>
    <property type="match status" value="1"/>
</dbReference>
<dbReference type="PANTHER" id="PTHR39465:SF1">
    <property type="entry name" value="DNA LIGASE D 3'-PHOSPHOESTERASE DOMAIN-CONTAINING PROTEIN"/>
    <property type="match status" value="1"/>
</dbReference>
<dbReference type="InterPro" id="IPR014144">
    <property type="entry name" value="LigD_PE_domain"/>
</dbReference>
<proteinExistence type="predicted"/>
<name>A0A519BII3_ACIG2</name>
<dbReference type="EMBL" id="SGBC01000001">
    <property type="protein sequence ID" value="RZD17059.1"/>
    <property type="molecule type" value="Genomic_DNA"/>
</dbReference>
<evidence type="ECO:0000259" key="1">
    <source>
        <dbReference type="Pfam" id="PF13298"/>
    </source>
</evidence>